<dbReference type="AlphaFoldDB" id="A0AAE0YDE2"/>
<reference evidence="2" key="1">
    <citation type="journal article" date="2023" name="G3 (Bethesda)">
        <title>A reference genome for the long-term kleptoplast-retaining sea slug Elysia crispata morphotype clarki.</title>
        <authorList>
            <person name="Eastman K.E."/>
            <person name="Pendleton A.L."/>
            <person name="Shaikh M.A."/>
            <person name="Suttiyut T."/>
            <person name="Ogas R."/>
            <person name="Tomko P."/>
            <person name="Gavelis G."/>
            <person name="Widhalm J.R."/>
            <person name="Wisecaver J.H."/>
        </authorList>
    </citation>
    <scope>NUCLEOTIDE SEQUENCE</scope>
    <source>
        <strain evidence="2">ECLA1</strain>
    </source>
</reference>
<evidence type="ECO:0000313" key="2">
    <source>
        <dbReference type="EMBL" id="KAK3741311.1"/>
    </source>
</evidence>
<gene>
    <name evidence="2" type="ORF">RRG08_034356</name>
</gene>
<feature type="chain" id="PRO_5042051747" description="Apple domain-containing protein" evidence="1">
    <location>
        <begin position="23"/>
        <end position="234"/>
    </location>
</feature>
<dbReference type="CDD" id="cd00037">
    <property type="entry name" value="CLECT"/>
    <property type="match status" value="1"/>
</dbReference>
<comment type="caution">
    <text evidence="2">The sequence shown here is derived from an EMBL/GenBank/DDBJ whole genome shotgun (WGS) entry which is preliminary data.</text>
</comment>
<keyword evidence="1" id="KW-0732">Signal</keyword>
<dbReference type="Gene3D" id="3.10.100.10">
    <property type="entry name" value="Mannose-Binding Protein A, subunit A"/>
    <property type="match status" value="1"/>
</dbReference>
<evidence type="ECO:0000313" key="3">
    <source>
        <dbReference type="Proteomes" id="UP001283361"/>
    </source>
</evidence>
<proteinExistence type="predicted"/>
<dbReference type="SUPFAM" id="SSF56436">
    <property type="entry name" value="C-type lectin-like"/>
    <property type="match status" value="1"/>
</dbReference>
<dbReference type="EMBL" id="JAWDGP010006429">
    <property type="protein sequence ID" value="KAK3741311.1"/>
    <property type="molecule type" value="Genomic_DNA"/>
</dbReference>
<name>A0AAE0YDE2_9GAST</name>
<dbReference type="Proteomes" id="UP001283361">
    <property type="component" value="Unassembled WGS sequence"/>
</dbReference>
<accession>A0AAE0YDE2</accession>
<dbReference type="InterPro" id="IPR016187">
    <property type="entry name" value="CTDL_fold"/>
</dbReference>
<dbReference type="InterPro" id="IPR016186">
    <property type="entry name" value="C-type_lectin-like/link_sf"/>
</dbReference>
<evidence type="ECO:0000256" key="1">
    <source>
        <dbReference type="SAM" id="SignalP"/>
    </source>
</evidence>
<feature type="signal peptide" evidence="1">
    <location>
        <begin position="1"/>
        <end position="22"/>
    </location>
</feature>
<keyword evidence="3" id="KW-1185">Reference proteome</keyword>
<sequence>MVFSIYAMIAVLAFSSCHRGYAQEMSRFHVPDIKLNGTQSAAYCKELGYDGLAVLSSPEDYASAIRFTDAIRNHSETHFFIGLRFLNNTRALRWDDGTAAASDTPMSPHMHGPLKYPNNHFGRISSDKHIMMGAGDCMRFALCGNYTKTQIAMRGKSSHGQQPTKVRYNLSVSKTSSYIHCSVLCGQDHRCQVAHFKSDGLICTLLAPDSFTGFTADPMSHIFIRDRFLQGNSL</sequence>
<evidence type="ECO:0008006" key="4">
    <source>
        <dbReference type="Google" id="ProtNLM"/>
    </source>
</evidence>
<organism evidence="2 3">
    <name type="scientific">Elysia crispata</name>
    <name type="common">lettuce slug</name>
    <dbReference type="NCBI Taxonomy" id="231223"/>
    <lineage>
        <taxon>Eukaryota</taxon>
        <taxon>Metazoa</taxon>
        <taxon>Spiralia</taxon>
        <taxon>Lophotrochozoa</taxon>
        <taxon>Mollusca</taxon>
        <taxon>Gastropoda</taxon>
        <taxon>Heterobranchia</taxon>
        <taxon>Euthyneura</taxon>
        <taxon>Panpulmonata</taxon>
        <taxon>Sacoglossa</taxon>
        <taxon>Placobranchoidea</taxon>
        <taxon>Plakobranchidae</taxon>
        <taxon>Elysia</taxon>
    </lineage>
</organism>
<protein>
    <recommendedName>
        <fullName evidence="4">Apple domain-containing protein</fullName>
    </recommendedName>
</protein>